<reference evidence="3" key="1">
    <citation type="submission" date="2021-01" db="EMBL/GenBank/DDBJ databases">
        <title>Caligus Genome Assembly.</title>
        <authorList>
            <person name="Gallardo-Escarate C."/>
        </authorList>
    </citation>
    <scope>NUCLEOTIDE SEQUENCE [LARGE SCALE GENOMIC DNA]</scope>
</reference>
<proteinExistence type="predicted"/>
<organism evidence="2 3">
    <name type="scientific">Caligus rogercresseyi</name>
    <name type="common">Sea louse</name>
    <dbReference type="NCBI Taxonomy" id="217165"/>
    <lineage>
        <taxon>Eukaryota</taxon>
        <taxon>Metazoa</taxon>
        <taxon>Ecdysozoa</taxon>
        <taxon>Arthropoda</taxon>
        <taxon>Crustacea</taxon>
        <taxon>Multicrustacea</taxon>
        <taxon>Hexanauplia</taxon>
        <taxon>Copepoda</taxon>
        <taxon>Siphonostomatoida</taxon>
        <taxon>Caligidae</taxon>
        <taxon>Caligus</taxon>
    </lineage>
</organism>
<keyword evidence="3" id="KW-1185">Reference proteome</keyword>
<feature type="compositionally biased region" description="Polar residues" evidence="1">
    <location>
        <begin position="23"/>
        <end position="43"/>
    </location>
</feature>
<evidence type="ECO:0000256" key="1">
    <source>
        <dbReference type="SAM" id="MobiDB-lite"/>
    </source>
</evidence>
<evidence type="ECO:0000313" key="3">
    <source>
        <dbReference type="Proteomes" id="UP000595437"/>
    </source>
</evidence>
<dbReference type="Proteomes" id="UP000595437">
    <property type="component" value="Chromosome 10"/>
</dbReference>
<accession>A0A7T8GZI8</accession>
<protein>
    <submittedName>
        <fullName evidence="2">Uncharacterized protein</fullName>
    </submittedName>
</protein>
<dbReference type="OrthoDB" id="6779578at2759"/>
<sequence>MGGIVRKPDLVIIDEKKISVVDPTSDSLSLQESENNKAATYNTKEFKKPS</sequence>
<gene>
    <name evidence="2" type="ORF">FKW44_014870</name>
</gene>
<evidence type="ECO:0000313" key="2">
    <source>
        <dbReference type="EMBL" id="QQP40724.1"/>
    </source>
</evidence>
<dbReference type="AlphaFoldDB" id="A0A7T8GZI8"/>
<feature type="region of interest" description="Disordered" evidence="1">
    <location>
        <begin position="23"/>
        <end position="50"/>
    </location>
</feature>
<name>A0A7T8GZI8_CALRO</name>
<dbReference type="EMBL" id="CP045899">
    <property type="protein sequence ID" value="QQP40724.1"/>
    <property type="molecule type" value="Genomic_DNA"/>
</dbReference>